<protein>
    <recommendedName>
        <fullName evidence="3">Alpha/beta hydrolase family protein</fullName>
    </recommendedName>
</protein>
<dbReference type="InterPro" id="IPR029058">
    <property type="entry name" value="AB_hydrolase_fold"/>
</dbReference>
<dbReference type="SUPFAM" id="SSF53474">
    <property type="entry name" value="alpha/beta-Hydrolases"/>
    <property type="match status" value="1"/>
</dbReference>
<accession>A0ABY9G2W2</accession>
<name>A0ABY9G2W2_9PSED</name>
<evidence type="ECO:0000313" key="1">
    <source>
        <dbReference type="EMBL" id="WLH09918.1"/>
    </source>
</evidence>
<organism evidence="1 2">
    <name type="scientific">Pseudomonas lurida</name>
    <dbReference type="NCBI Taxonomy" id="244566"/>
    <lineage>
        <taxon>Bacteria</taxon>
        <taxon>Pseudomonadati</taxon>
        <taxon>Pseudomonadota</taxon>
        <taxon>Gammaproteobacteria</taxon>
        <taxon>Pseudomonadales</taxon>
        <taxon>Pseudomonadaceae</taxon>
        <taxon>Pseudomonas</taxon>
    </lineage>
</organism>
<dbReference type="EMBL" id="CP117450">
    <property type="protein sequence ID" value="WLH09918.1"/>
    <property type="molecule type" value="Genomic_DNA"/>
</dbReference>
<evidence type="ECO:0008006" key="3">
    <source>
        <dbReference type="Google" id="ProtNLM"/>
    </source>
</evidence>
<dbReference type="Gene3D" id="3.40.50.1820">
    <property type="entry name" value="alpha/beta hydrolase"/>
    <property type="match status" value="1"/>
</dbReference>
<gene>
    <name evidence="1" type="ORF">PSH67_04175</name>
</gene>
<dbReference type="Proteomes" id="UP001236748">
    <property type="component" value="Chromosome"/>
</dbReference>
<evidence type="ECO:0000313" key="2">
    <source>
        <dbReference type="Proteomes" id="UP001236748"/>
    </source>
</evidence>
<reference evidence="1 2" key="1">
    <citation type="submission" date="2023-02" db="EMBL/GenBank/DDBJ databases">
        <title>Evolution of Hrp T3SS in non-pathogenic Pseudomonas fluorescens.</title>
        <authorList>
            <person name="Liao K."/>
            <person name="Wei H."/>
            <person name="Gu Y."/>
        </authorList>
    </citation>
    <scope>NUCLEOTIDE SEQUENCE [LARGE SCALE GENOMIC DNA]</scope>
    <source>
        <strain evidence="1 2">FP2043</strain>
    </source>
</reference>
<proteinExistence type="predicted"/>
<keyword evidence="2" id="KW-1185">Reference proteome</keyword>
<sequence>MGTCDLFLSDAARLHRVLRRAAVPVEFYLGEGMPHGGFTGGGGKAADEELLQEVQIFVKACWLSRS</sequence>